<dbReference type="RefSeq" id="WP_163916629.1">
    <property type="nucleotide sequence ID" value="NZ_JAAGWD010000009.1"/>
</dbReference>
<proteinExistence type="predicted"/>
<reference evidence="1 2" key="1">
    <citation type="submission" date="2020-02" db="EMBL/GenBank/DDBJ databases">
        <authorList>
            <person name="Kim M.K."/>
        </authorList>
    </citation>
    <scope>NUCLEOTIDE SEQUENCE [LARGE SCALE GENOMIC DNA]</scope>
    <source>
        <strain evidence="1 2">BT327</strain>
    </source>
</reference>
<keyword evidence="2" id="KW-1185">Reference proteome</keyword>
<dbReference type="EMBL" id="JAAGWD010000009">
    <property type="protein sequence ID" value="NEM99457.1"/>
    <property type="molecule type" value="Genomic_DNA"/>
</dbReference>
<sequence length="349" mass="40341">MKNKIFYITVSLFILSSCGLLNKPKFENIDDEQTLMGFKLGEYIYQAKYGPFREENDEVNKSVPGELWYNAAWRGVSLSVLNDIPSELKGLSLDSKVSVLVDSQKIIAIMASIHTTDLNEVEDAFKALYGMPTDKNEYGLVWKGLINTLTVIKNDNDISIRLKNNSKVEAARVYDLEHDGKIEEIRGFRNIILGSDISENINLIRVPEMDIAPDFTNPGIYERCYIKRNEDLRIGDLQLKQIYYFYYKDRLSSIKIDYHSTDFHALLELLEAKYGRAYFGPNKMYTWENDQAWLNIVNHAELNTNNKEANITYVGEDEILFQSKVVAHIQDRDSDIYLKKRDKARLNDL</sequence>
<gene>
    <name evidence="1" type="ORF">GXP69_17305</name>
</gene>
<accession>A0A6B3M1E4</accession>
<dbReference type="PROSITE" id="PS51257">
    <property type="entry name" value="PROKAR_LIPOPROTEIN"/>
    <property type="match status" value="1"/>
</dbReference>
<protein>
    <submittedName>
        <fullName evidence="1">Uncharacterized protein</fullName>
    </submittedName>
</protein>
<organism evidence="1 2">
    <name type="scientific">Pontibacter burrus</name>
    <dbReference type="NCBI Taxonomy" id="2704466"/>
    <lineage>
        <taxon>Bacteria</taxon>
        <taxon>Pseudomonadati</taxon>
        <taxon>Bacteroidota</taxon>
        <taxon>Cytophagia</taxon>
        <taxon>Cytophagales</taxon>
        <taxon>Hymenobacteraceae</taxon>
        <taxon>Pontibacter</taxon>
    </lineage>
</organism>
<evidence type="ECO:0000313" key="1">
    <source>
        <dbReference type="EMBL" id="NEM99457.1"/>
    </source>
</evidence>
<comment type="caution">
    <text evidence="1">The sequence shown here is derived from an EMBL/GenBank/DDBJ whole genome shotgun (WGS) entry which is preliminary data.</text>
</comment>
<evidence type="ECO:0000313" key="2">
    <source>
        <dbReference type="Proteomes" id="UP000474777"/>
    </source>
</evidence>
<dbReference type="Proteomes" id="UP000474777">
    <property type="component" value="Unassembled WGS sequence"/>
</dbReference>
<dbReference type="AlphaFoldDB" id="A0A6B3M1E4"/>
<name>A0A6B3M1E4_9BACT</name>